<dbReference type="InterPro" id="IPR000160">
    <property type="entry name" value="GGDEF_dom"/>
</dbReference>
<dbReference type="SMART" id="SM00448">
    <property type="entry name" value="REC"/>
    <property type="match status" value="1"/>
</dbReference>
<dbReference type="SUPFAM" id="SSF55785">
    <property type="entry name" value="PYP-like sensor domain (PAS domain)"/>
    <property type="match status" value="2"/>
</dbReference>
<dbReference type="Pfam" id="PF00990">
    <property type="entry name" value="GGDEF"/>
    <property type="match status" value="1"/>
</dbReference>
<dbReference type="HOGENOM" id="CLU_000445_70_20_0"/>
<dbReference type="Gene3D" id="3.30.450.20">
    <property type="entry name" value="PAS domain"/>
    <property type="match status" value="2"/>
</dbReference>
<name>I2F7J2_9BACT</name>
<feature type="domain" description="PAC" evidence="3">
    <location>
        <begin position="347"/>
        <end position="399"/>
    </location>
</feature>
<dbReference type="Gene3D" id="3.20.20.450">
    <property type="entry name" value="EAL domain"/>
    <property type="match status" value="1"/>
</dbReference>
<dbReference type="InterPro" id="IPR052155">
    <property type="entry name" value="Biofilm_reg_signaling"/>
</dbReference>
<dbReference type="EMBL" id="CP003532">
    <property type="protein sequence ID" value="AFK07895.1"/>
    <property type="molecule type" value="Genomic_DNA"/>
</dbReference>
<dbReference type="InterPro" id="IPR001633">
    <property type="entry name" value="EAL_dom"/>
</dbReference>
<feature type="modified residue" description="4-aspartylphosphate" evidence="1">
    <location>
        <position position="52"/>
    </location>
</feature>
<dbReference type="KEGG" id="mpg:Theba_2266"/>
<dbReference type="SUPFAM" id="SSF141868">
    <property type="entry name" value="EAL domain-like"/>
    <property type="match status" value="1"/>
</dbReference>
<dbReference type="InterPro" id="IPR043128">
    <property type="entry name" value="Rev_trsase/Diguanyl_cyclase"/>
</dbReference>
<dbReference type="InterPro" id="IPR001610">
    <property type="entry name" value="PAC"/>
</dbReference>
<evidence type="ECO:0000259" key="5">
    <source>
        <dbReference type="PROSITE" id="PS50887"/>
    </source>
</evidence>
<evidence type="ECO:0000259" key="2">
    <source>
        <dbReference type="PROSITE" id="PS50110"/>
    </source>
</evidence>
<dbReference type="InterPro" id="IPR000700">
    <property type="entry name" value="PAS-assoc_C"/>
</dbReference>
<proteinExistence type="predicted"/>
<feature type="domain" description="GGDEF" evidence="5">
    <location>
        <begin position="429"/>
        <end position="561"/>
    </location>
</feature>
<feature type="domain" description="PAC" evidence="3">
    <location>
        <begin position="216"/>
        <end position="268"/>
    </location>
</feature>
<dbReference type="InterPro" id="IPR000014">
    <property type="entry name" value="PAS"/>
</dbReference>
<dbReference type="InterPro" id="IPR013655">
    <property type="entry name" value="PAS_fold_3"/>
</dbReference>
<dbReference type="GeneID" id="87107993"/>
<dbReference type="Gene3D" id="3.30.70.270">
    <property type="match status" value="1"/>
</dbReference>
<dbReference type="PANTHER" id="PTHR44757">
    <property type="entry name" value="DIGUANYLATE CYCLASE DGCP"/>
    <property type="match status" value="1"/>
</dbReference>
<dbReference type="PROSITE" id="PS50110">
    <property type="entry name" value="RESPONSE_REGULATORY"/>
    <property type="match status" value="1"/>
</dbReference>
<gene>
    <name evidence="6" type="ORF">Theba_2266</name>
</gene>
<organism evidence="6 7">
    <name type="scientific">Mesotoga prima MesG1.Ag.4.2</name>
    <dbReference type="NCBI Taxonomy" id="660470"/>
    <lineage>
        <taxon>Bacteria</taxon>
        <taxon>Thermotogati</taxon>
        <taxon>Thermotogota</taxon>
        <taxon>Thermotogae</taxon>
        <taxon>Kosmotogales</taxon>
        <taxon>Kosmotogaceae</taxon>
        <taxon>Mesotoga</taxon>
    </lineage>
</organism>
<dbReference type="eggNOG" id="COG2199">
    <property type="taxonomic scope" value="Bacteria"/>
</dbReference>
<dbReference type="Gene3D" id="3.40.50.2300">
    <property type="match status" value="1"/>
</dbReference>
<feature type="domain" description="EAL" evidence="4">
    <location>
        <begin position="570"/>
        <end position="827"/>
    </location>
</feature>
<keyword evidence="7" id="KW-1185">Reference proteome</keyword>
<evidence type="ECO:0000259" key="4">
    <source>
        <dbReference type="PROSITE" id="PS50883"/>
    </source>
</evidence>
<dbReference type="NCBIfam" id="TIGR00229">
    <property type="entry name" value="sensory_box"/>
    <property type="match status" value="2"/>
</dbReference>
<dbReference type="SMART" id="SM00052">
    <property type="entry name" value="EAL"/>
    <property type="match status" value="1"/>
</dbReference>
<dbReference type="CDD" id="cd00130">
    <property type="entry name" value="PAS"/>
    <property type="match status" value="2"/>
</dbReference>
<dbReference type="InterPro" id="IPR029787">
    <property type="entry name" value="Nucleotide_cyclase"/>
</dbReference>
<dbReference type="SUPFAM" id="SSF55073">
    <property type="entry name" value="Nucleotide cyclase"/>
    <property type="match status" value="1"/>
</dbReference>
<dbReference type="eggNOG" id="COG0745">
    <property type="taxonomic scope" value="Bacteria"/>
</dbReference>
<evidence type="ECO:0000313" key="6">
    <source>
        <dbReference type="EMBL" id="AFK07895.1"/>
    </source>
</evidence>
<dbReference type="SUPFAM" id="SSF52172">
    <property type="entry name" value="CheY-like"/>
    <property type="match status" value="1"/>
</dbReference>
<dbReference type="Pfam" id="PF00072">
    <property type="entry name" value="Response_reg"/>
    <property type="match status" value="1"/>
</dbReference>
<dbReference type="GO" id="GO:0000160">
    <property type="term" value="P:phosphorelay signal transduction system"/>
    <property type="evidence" value="ECO:0007669"/>
    <property type="project" value="InterPro"/>
</dbReference>
<dbReference type="PROSITE" id="PS50883">
    <property type="entry name" value="EAL"/>
    <property type="match status" value="1"/>
</dbReference>
<dbReference type="STRING" id="660470.Theba_2266"/>
<dbReference type="Pfam" id="PF08447">
    <property type="entry name" value="PAS_3"/>
    <property type="match status" value="2"/>
</dbReference>
<dbReference type="InterPro" id="IPR035965">
    <property type="entry name" value="PAS-like_dom_sf"/>
</dbReference>
<dbReference type="InterPro" id="IPR001789">
    <property type="entry name" value="Sig_transdc_resp-reg_receiver"/>
</dbReference>
<accession>I2F7J2</accession>
<evidence type="ECO:0000256" key="1">
    <source>
        <dbReference type="PROSITE-ProRule" id="PRU00169"/>
    </source>
</evidence>
<keyword evidence="1" id="KW-0597">Phosphoprotein</keyword>
<dbReference type="Pfam" id="PF00563">
    <property type="entry name" value="EAL"/>
    <property type="match status" value="1"/>
</dbReference>
<dbReference type="InterPro" id="IPR035919">
    <property type="entry name" value="EAL_sf"/>
</dbReference>
<dbReference type="AlphaFoldDB" id="I2F7J2"/>
<protein>
    <submittedName>
        <fullName evidence="6">PAS domain S-box</fullName>
    </submittedName>
</protein>
<dbReference type="InterPro" id="IPR011006">
    <property type="entry name" value="CheY-like_superfamily"/>
</dbReference>
<dbReference type="Proteomes" id="UP000002881">
    <property type="component" value="Chromosome"/>
</dbReference>
<dbReference type="eggNOG" id="COG2202">
    <property type="taxonomic scope" value="Bacteria"/>
</dbReference>
<dbReference type="SMART" id="SM00267">
    <property type="entry name" value="GGDEF"/>
    <property type="match status" value="1"/>
</dbReference>
<feature type="domain" description="Response regulatory" evidence="2">
    <location>
        <begin position="4"/>
        <end position="119"/>
    </location>
</feature>
<reference evidence="6 7" key="1">
    <citation type="journal article" date="2012" name="Genome Biol. Evol.">
        <title>Genome Sequence of the Mesophilic Thermotogales Bacterium Mesotoga prima MesG1.Ag.4.2 Reveals the Largest Thermotogales Genome To Date.</title>
        <authorList>
            <person name="Zhaxybayeva O."/>
            <person name="Swithers K.S."/>
            <person name="Foght J."/>
            <person name="Green A.G."/>
            <person name="Bruce D."/>
            <person name="Detter C."/>
            <person name="Han S."/>
            <person name="Teshima H."/>
            <person name="Han J."/>
            <person name="Woyke T."/>
            <person name="Pitluck S."/>
            <person name="Nolan M."/>
            <person name="Ivanova N."/>
            <person name="Pati A."/>
            <person name="Land M.L."/>
            <person name="Dlutek M."/>
            <person name="Doolittle W.F."/>
            <person name="Noll K.M."/>
            <person name="Nesbo C.L."/>
        </authorList>
    </citation>
    <scope>NUCLEOTIDE SEQUENCE [LARGE SCALE GENOMIC DNA]</scope>
    <source>
        <strain evidence="7">mesG1.Ag.4.2</strain>
    </source>
</reference>
<dbReference type="CDD" id="cd01948">
    <property type="entry name" value="EAL"/>
    <property type="match status" value="1"/>
</dbReference>
<evidence type="ECO:0000259" key="3">
    <source>
        <dbReference type="PROSITE" id="PS50113"/>
    </source>
</evidence>
<dbReference type="SMART" id="SM00091">
    <property type="entry name" value="PAS"/>
    <property type="match status" value="2"/>
</dbReference>
<dbReference type="PROSITE" id="PS50887">
    <property type="entry name" value="GGDEF"/>
    <property type="match status" value="1"/>
</dbReference>
<dbReference type="PROSITE" id="PS50113">
    <property type="entry name" value="PAC"/>
    <property type="match status" value="2"/>
</dbReference>
<sequence length="829" mass="95328">MSAKILVVDDSASDRFIIERMLREYDILTACDGIEAMQQIDEHGDIDIVILDLNMPKMDGFEVLKALKSNDRYKGLRTIILTNYDELDNEIEGLRLGAVDYIRKPVNMDSLKARIEIHVELLRIQQMLEQKLYEQGLTFDTIFQQAPIGIAISHGSEPSSGRESTVARFNPMFEKITGRTKDELMELGWVKITYPDDLDKDLINFKKLQRGELSSYSMEKRYVRPDGSIVWVQMTVAPLIISNDDRYNHICLAQEITRRKEMEADLLESERSKSVLLSHLPGLAYRCKYDRQWTMEFVSAGCSTLTGYSPESLINNKELAFCDLVAPEYRESLWIEWEKTLAKKVPLNYEYQTITAEGERKWVLEMGEGVFGEGGEVEALEGIIIDITYRKRIEDRLKYNSEHDRWTGLHNLNYLETLLERDGKHRRLENRAFVSINLNTVQSLTATYGFHYTQELMREVADMLGQYCTDRRMLFYTYENLFVFYLKDYKDREELTEFCRDIANMLESLLVAERIGGGIGVVQIDKDSDRDVDQLMKRLLIASEKALNIYDRDVGICFYDAEIEMEMIREEEIKRELAKIGADENYGELFLQYQPILDLESNRICGFEALSRLKIEKFGLVPALEFIPIAEKTKLIVPIGRRAIIRALRFLRRLKDNGFGGVLVSINVSAIQLLRSDFSENLFKMIDRTQVNPENIGLEITESVFASNYEEINRIIGGLKDSGIQIAIDDFGTGYSSLARERELNVNCLKIDKSFIDKLMCLDAKDTITSDIISMAHKLGHCVIAEGVEHEKQRQYLHSWGCDRIQGYLIGKPLDEEAAIGVLKASQLL</sequence>
<evidence type="ECO:0000313" key="7">
    <source>
        <dbReference type="Proteomes" id="UP000002881"/>
    </source>
</evidence>
<dbReference type="RefSeq" id="WP_014731654.1">
    <property type="nucleotide sequence ID" value="NC_017934.1"/>
</dbReference>
<dbReference type="SMART" id="SM00086">
    <property type="entry name" value="PAC"/>
    <property type="match status" value="2"/>
</dbReference>
<dbReference type="PANTHER" id="PTHR44757:SF2">
    <property type="entry name" value="BIOFILM ARCHITECTURE MAINTENANCE PROTEIN MBAA"/>
    <property type="match status" value="1"/>
</dbReference>
<dbReference type="eggNOG" id="COG2200">
    <property type="taxonomic scope" value="Bacteria"/>
</dbReference>